<evidence type="ECO:0000313" key="1">
    <source>
        <dbReference type="EMBL" id="KAF7492827.1"/>
    </source>
</evidence>
<name>A0A834R9R1_SARSC</name>
<keyword evidence="3" id="KW-1185">Reference proteome</keyword>
<dbReference type="AlphaFoldDB" id="A0A834R9R1"/>
<reference evidence="3" key="1">
    <citation type="journal article" date="2020" name="PLoS Negl. Trop. Dis.">
        <title>High-quality nuclear genome for Sarcoptes scabiei-A critical resource for a neglected parasite.</title>
        <authorList>
            <person name="Korhonen P.K."/>
            <person name="Gasser R.B."/>
            <person name="Ma G."/>
            <person name="Wang T."/>
            <person name="Stroehlein A.J."/>
            <person name="Young N.D."/>
            <person name="Ang C.S."/>
            <person name="Fernando D.D."/>
            <person name="Lu H.C."/>
            <person name="Taylor S."/>
            <person name="Reynolds S.L."/>
            <person name="Mofiz E."/>
            <person name="Najaraj S.H."/>
            <person name="Gowda H."/>
            <person name="Madugundu A."/>
            <person name="Renuse S."/>
            <person name="Holt D."/>
            <person name="Pandey A."/>
            <person name="Papenfuss A.T."/>
            <person name="Fischer K."/>
        </authorList>
    </citation>
    <scope>NUCLEOTIDE SEQUENCE [LARGE SCALE GENOMIC DNA]</scope>
</reference>
<sequence>MHRFRSSSYPEKKMASNFQIMGHCLSDIKLSDQTFIWNNFYSQYLSLPLLDKMNLVENLNKMSLSDTIVQSVPEQNTKSNKTIDLVPIEIQREKIDSKAGIQTSQIEQSKRIKIIRDLPVKNKKKKRRRRRNKTRNNLEISMEIPQDHQTITNPIELKKSECYPLNKMIRNIDSSPSDKLDGFAGKFFLKPVDCDDDDYEDDGDWDNCDIHHSPDFASRVEFCTSGLFQENLFGRLKFDQDEEDTPEQRALTLKLVAEANTKWEAFYDQNQIDNYNESSEIFLMDPVKKSVTFNDQIQVHQIAD</sequence>
<dbReference type="EnsemblMetazoa" id="SSS_9187s_mrna">
    <property type="protein sequence ID" value="KAF7492827.1"/>
    <property type="gene ID" value="SSS_9187"/>
</dbReference>
<dbReference type="Proteomes" id="UP000070412">
    <property type="component" value="Unassembled WGS sequence"/>
</dbReference>
<dbReference type="EMBL" id="WVUK01000056">
    <property type="protein sequence ID" value="KAF7492827.1"/>
    <property type="molecule type" value="Genomic_DNA"/>
</dbReference>
<organism evidence="1">
    <name type="scientific">Sarcoptes scabiei</name>
    <name type="common">Itch mite</name>
    <name type="synonym">Acarus scabiei</name>
    <dbReference type="NCBI Taxonomy" id="52283"/>
    <lineage>
        <taxon>Eukaryota</taxon>
        <taxon>Metazoa</taxon>
        <taxon>Ecdysozoa</taxon>
        <taxon>Arthropoda</taxon>
        <taxon>Chelicerata</taxon>
        <taxon>Arachnida</taxon>
        <taxon>Acari</taxon>
        <taxon>Acariformes</taxon>
        <taxon>Sarcoptiformes</taxon>
        <taxon>Astigmata</taxon>
        <taxon>Psoroptidia</taxon>
        <taxon>Sarcoptoidea</taxon>
        <taxon>Sarcoptidae</taxon>
        <taxon>Sarcoptinae</taxon>
        <taxon>Sarcoptes</taxon>
    </lineage>
</organism>
<evidence type="ECO:0000313" key="3">
    <source>
        <dbReference type="Proteomes" id="UP000070412"/>
    </source>
</evidence>
<reference evidence="2" key="3">
    <citation type="submission" date="2022-06" db="UniProtKB">
        <authorList>
            <consortium name="EnsemblMetazoa"/>
        </authorList>
    </citation>
    <scope>IDENTIFICATION</scope>
</reference>
<gene>
    <name evidence="1" type="ORF">SSS_9187</name>
</gene>
<reference evidence="1" key="2">
    <citation type="submission" date="2020-01" db="EMBL/GenBank/DDBJ databases">
        <authorList>
            <person name="Korhonen P.K.K."/>
            <person name="Guangxu M.G."/>
            <person name="Wang T.W."/>
            <person name="Stroehlein A.J.S."/>
            <person name="Young N.D."/>
            <person name="Ang C.-S.A."/>
            <person name="Fernando D.W.F."/>
            <person name="Lu H.L."/>
            <person name="Taylor S.T."/>
            <person name="Ehtesham M.E.M."/>
            <person name="Najaraj S.H.N."/>
            <person name="Harsha G.H.G."/>
            <person name="Madugundu A.M."/>
            <person name="Renuse S.R."/>
            <person name="Holt D.H."/>
            <person name="Pandey A.P."/>
            <person name="Papenfuss A.P."/>
            <person name="Gasser R.B.G."/>
            <person name="Fischer K.F."/>
        </authorList>
    </citation>
    <scope>NUCLEOTIDE SEQUENCE</scope>
    <source>
        <strain evidence="1">SSS_KF_BRIS2020</strain>
    </source>
</reference>
<accession>A0A834R9R1</accession>
<protein>
    <submittedName>
        <fullName evidence="1 2">Uncharacterized protein</fullName>
    </submittedName>
</protein>
<proteinExistence type="predicted"/>
<evidence type="ECO:0000313" key="2">
    <source>
        <dbReference type="EnsemblMetazoa" id="KAF7492827.1"/>
    </source>
</evidence>